<evidence type="ECO:0000259" key="4">
    <source>
        <dbReference type="PROSITE" id="PS51186"/>
    </source>
</evidence>
<dbReference type="RefSeq" id="WP_156561543.1">
    <property type="nucleotide sequence ID" value="NZ_CACRTV010000055.1"/>
</dbReference>
<dbReference type="Pfam" id="PF13302">
    <property type="entry name" value="Acetyltransf_3"/>
    <property type="match status" value="1"/>
</dbReference>
<keyword evidence="1 5" id="KW-0808">Transferase</keyword>
<evidence type="ECO:0000256" key="2">
    <source>
        <dbReference type="ARBA" id="ARBA00023315"/>
    </source>
</evidence>
<sequence length="311" mass="35887">MPQTLGVSILKSPSNSNEYIIKDKDKINIGRFIITDLDEENRKCDIKFKFYRVNDQDLLTETLKLVLKAVFNEIRVNKINIFISELIPVSPFLDLGFVLEGIFNENIYSQGNYFSELSMGINRSDYNYGNRISLVNIEGKDFNIKLLTPEHAQNLLDYYIRNKKHLEPFEPVRDNSFYTYEVQKNILSDSYRQFLNGTAVDLGIFKDDYLIGKLKLSNIVYGIFKSGILGYSIDKDEQGKGYMKEAVNLVVNYAFQDLDIHRVEASALVDNEPSKHVLIGCGFKELGINKKYLYINGGWKDHITYYKVRGD</sequence>
<dbReference type="Gene3D" id="3.40.630.30">
    <property type="match status" value="2"/>
</dbReference>
<dbReference type="PROSITE" id="PS51186">
    <property type="entry name" value="GNAT"/>
    <property type="match status" value="1"/>
</dbReference>
<dbReference type="EC" id="2.3.1.-" evidence="5"/>
<gene>
    <name evidence="5" type="primary">ydaF_2</name>
    <name evidence="5" type="ORF">CPLFYP93_02264</name>
</gene>
<organism evidence="5">
    <name type="scientific">Clostridium paraputrificum</name>
    <dbReference type="NCBI Taxonomy" id="29363"/>
    <lineage>
        <taxon>Bacteria</taxon>
        <taxon>Bacillati</taxon>
        <taxon>Bacillota</taxon>
        <taxon>Clostridia</taxon>
        <taxon>Eubacteriales</taxon>
        <taxon>Clostridiaceae</taxon>
        <taxon>Clostridium</taxon>
    </lineage>
</organism>
<dbReference type="SUPFAM" id="SSF55729">
    <property type="entry name" value="Acyl-CoA N-acyltransferases (Nat)"/>
    <property type="match status" value="1"/>
</dbReference>
<dbReference type="GO" id="GO:0005737">
    <property type="term" value="C:cytoplasm"/>
    <property type="evidence" value="ECO:0007669"/>
    <property type="project" value="TreeGrafter"/>
</dbReference>
<dbReference type="AlphaFoldDB" id="A0A6N3EIV2"/>
<reference evidence="5" key="1">
    <citation type="submission" date="2019-11" db="EMBL/GenBank/DDBJ databases">
        <authorList>
            <person name="Feng L."/>
        </authorList>
    </citation>
    <scope>NUCLEOTIDE SEQUENCE</scope>
    <source>
        <strain evidence="5">CParaputrificumLFYP93</strain>
    </source>
</reference>
<dbReference type="InterPro" id="IPR016181">
    <property type="entry name" value="Acyl_CoA_acyltransferase"/>
</dbReference>
<accession>A0A6N3EIV2</accession>
<dbReference type="PANTHER" id="PTHR43792:SF8">
    <property type="entry name" value="[RIBOSOMAL PROTEIN US5]-ALANINE N-ACETYLTRANSFERASE"/>
    <property type="match status" value="1"/>
</dbReference>
<protein>
    <submittedName>
        <fullName evidence="5">Ribosomal N-acetyltransferase YdaF</fullName>
        <ecNumber evidence="5">2.3.1.-</ecNumber>
    </submittedName>
</protein>
<evidence type="ECO:0000256" key="3">
    <source>
        <dbReference type="ARBA" id="ARBA00038502"/>
    </source>
</evidence>
<evidence type="ECO:0000313" key="5">
    <source>
        <dbReference type="EMBL" id="VYU41040.1"/>
    </source>
</evidence>
<dbReference type="GO" id="GO:0008999">
    <property type="term" value="F:protein-N-terminal-alanine acetyltransferase activity"/>
    <property type="evidence" value="ECO:0007669"/>
    <property type="project" value="TreeGrafter"/>
</dbReference>
<name>A0A6N3EIV2_9CLOT</name>
<dbReference type="InterPro" id="IPR000182">
    <property type="entry name" value="GNAT_dom"/>
</dbReference>
<comment type="similarity">
    <text evidence="3">Belongs to the acetyltransferase family. RimJ subfamily.</text>
</comment>
<dbReference type="PANTHER" id="PTHR43792">
    <property type="entry name" value="GNAT FAMILY, PUTATIVE (AFU_ORTHOLOGUE AFUA_3G00765)-RELATED-RELATED"/>
    <property type="match status" value="1"/>
</dbReference>
<evidence type="ECO:0000256" key="1">
    <source>
        <dbReference type="ARBA" id="ARBA00022679"/>
    </source>
</evidence>
<proteinExistence type="inferred from homology"/>
<dbReference type="InterPro" id="IPR051531">
    <property type="entry name" value="N-acetyltransferase"/>
</dbReference>
<keyword evidence="2 5" id="KW-0012">Acyltransferase</keyword>
<dbReference type="EMBL" id="CACRTV010000055">
    <property type="protein sequence ID" value="VYU41040.1"/>
    <property type="molecule type" value="Genomic_DNA"/>
</dbReference>
<feature type="domain" description="N-acetyltransferase" evidence="4">
    <location>
        <begin position="156"/>
        <end position="310"/>
    </location>
</feature>